<dbReference type="InterPro" id="IPR043129">
    <property type="entry name" value="ATPase_NBD"/>
</dbReference>
<keyword evidence="3" id="KW-0472">Membrane</keyword>
<dbReference type="Gene3D" id="3.30.1490.110">
    <property type="match status" value="1"/>
</dbReference>
<keyword evidence="7" id="KW-1185">Reference proteome</keyword>
<dbReference type="GO" id="GO:0051301">
    <property type="term" value="P:cell division"/>
    <property type="evidence" value="ECO:0007669"/>
    <property type="project" value="UniProtKB-KW"/>
</dbReference>
<name>A0A7V8SXA1_9BACT</name>
<dbReference type="PANTHER" id="PTHR32432:SF4">
    <property type="entry name" value="CELL DIVISION PROTEIN FTSA"/>
    <property type="match status" value="1"/>
</dbReference>
<dbReference type="EMBL" id="JACDQQ010001162">
    <property type="protein sequence ID" value="MBA0085696.1"/>
    <property type="molecule type" value="Genomic_DNA"/>
</dbReference>
<dbReference type="CDD" id="cd24048">
    <property type="entry name" value="ASKHA_NBD_FtsA"/>
    <property type="match status" value="1"/>
</dbReference>
<evidence type="ECO:0000256" key="3">
    <source>
        <dbReference type="ARBA" id="ARBA00023136"/>
    </source>
</evidence>
<dbReference type="SMART" id="SM00842">
    <property type="entry name" value="FtsA"/>
    <property type="match status" value="1"/>
</dbReference>
<keyword evidence="1" id="KW-1003">Cell membrane</keyword>
<dbReference type="Proteomes" id="UP000567293">
    <property type="component" value="Unassembled WGS sequence"/>
</dbReference>
<evidence type="ECO:0000256" key="4">
    <source>
        <dbReference type="ARBA" id="ARBA00023306"/>
    </source>
</evidence>
<keyword evidence="2 6" id="KW-0132">Cell division</keyword>
<evidence type="ECO:0000259" key="5">
    <source>
        <dbReference type="SMART" id="SM00842"/>
    </source>
</evidence>
<dbReference type="GO" id="GO:0009898">
    <property type="term" value="C:cytoplasmic side of plasma membrane"/>
    <property type="evidence" value="ECO:0007669"/>
    <property type="project" value="TreeGrafter"/>
</dbReference>
<dbReference type="NCBIfam" id="TIGR01174">
    <property type="entry name" value="ftsA"/>
    <property type="match status" value="1"/>
</dbReference>
<sequence length="311" mass="33210">MAKKDKYLVGLDIGSTKTSILIAEIEGEFVKFLALGAAESKGLRKGLIVNLDSTVSSIRRAVEEAEGVANVPVQEALIGVAGNHVRGVNSRGGITLGPRPRDIEREDVRRAVDAARNISLPEDREVLHVLPHEFIVDAQDSIRDPVGMVGQRLVANVYVVTSSIAASQNLVTAANKSGILISDTVLEPLASAEVCLTQDERDLGCCLLDIGGGTTEIIAYGGGVVRHIGVVPIGGDHFTNDLAVGLRTPTPEAERIKRRHGWAASSFITDNGAIEIASVGDRPPRAIFPHMLTDIIEPRAMELLSLIRDDL</sequence>
<dbReference type="Pfam" id="PF02491">
    <property type="entry name" value="SHS2_FTSA"/>
    <property type="match status" value="1"/>
</dbReference>
<dbReference type="InterPro" id="IPR003494">
    <property type="entry name" value="SHS2_FtsA"/>
</dbReference>
<organism evidence="6 7">
    <name type="scientific">Candidatus Acidiferrum panamense</name>
    <dbReference type="NCBI Taxonomy" id="2741543"/>
    <lineage>
        <taxon>Bacteria</taxon>
        <taxon>Pseudomonadati</taxon>
        <taxon>Acidobacteriota</taxon>
        <taxon>Terriglobia</taxon>
        <taxon>Candidatus Acidiferrales</taxon>
        <taxon>Candidatus Acidiferrum</taxon>
    </lineage>
</organism>
<gene>
    <name evidence="6" type="primary">ftsA</name>
    <name evidence="6" type="ORF">HRJ53_11930</name>
</gene>
<keyword evidence="4" id="KW-0131">Cell cycle</keyword>
<dbReference type="InterPro" id="IPR050696">
    <property type="entry name" value="FtsA/MreB"/>
</dbReference>
<evidence type="ECO:0000313" key="7">
    <source>
        <dbReference type="Proteomes" id="UP000567293"/>
    </source>
</evidence>
<dbReference type="SUPFAM" id="SSF53067">
    <property type="entry name" value="Actin-like ATPase domain"/>
    <property type="match status" value="2"/>
</dbReference>
<evidence type="ECO:0000256" key="2">
    <source>
        <dbReference type="ARBA" id="ARBA00022618"/>
    </source>
</evidence>
<dbReference type="Pfam" id="PF14450">
    <property type="entry name" value="FtsA"/>
    <property type="match status" value="1"/>
</dbReference>
<dbReference type="PANTHER" id="PTHR32432">
    <property type="entry name" value="CELL DIVISION PROTEIN FTSA-RELATED"/>
    <property type="match status" value="1"/>
</dbReference>
<dbReference type="GO" id="GO:0032153">
    <property type="term" value="C:cell division site"/>
    <property type="evidence" value="ECO:0007669"/>
    <property type="project" value="TreeGrafter"/>
</dbReference>
<dbReference type="Gene3D" id="3.30.420.40">
    <property type="match status" value="2"/>
</dbReference>
<protein>
    <submittedName>
        <fullName evidence="6">Cell division protein FtsA</fullName>
    </submittedName>
</protein>
<dbReference type="InterPro" id="IPR020823">
    <property type="entry name" value="Cell_div_FtsA"/>
</dbReference>
<comment type="caution">
    <text evidence="6">The sequence shown here is derived from an EMBL/GenBank/DDBJ whole genome shotgun (WGS) entry which is preliminary data.</text>
</comment>
<dbReference type="HAMAP" id="MF_02033">
    <property type="entry name" value="FtsA"/>
    <property type="match status" value="1"/>
</dbReference>
<dbReference type="AlphaFoldDB" id="A0A7V8SXA1"/>
<proteinExistence type="inferred from homology"/>
<accession>A0A7V8SXA1</accession>
<feature type="non-terminal residue" evidence="6">
    <location>
        <position position="311"/>
    </location>
</feature>
<evidence type="ECO:0000313" key="6">
    <source>
        <dbReference type="EMBL" id="MBA0085696.1"/>
    </source>
</evidence>
<reference evidence="6" key="1">
    <citation type="submission" date="2020-06" db="EMBL/GenBank/DDBJ databases">
        <title>Legume-microbial interactions unlock mineral nutrients during tropical forest succession.</title>
        <authorList>
            <person name="Epihov D.Z."/>
        </authorList>
    </citation>
    <scope>NUCLEOTIDE SEQUENCE [LARGE SCALE GENOMIC DNA]</scope>
    <source>
        <strain evidence="6">Pan2503</strain>
    </source>
</reference>
<feature type="domain" description="SHS2" evidence="5">
    <location>
        <begin position="8"/>
        <end position="195"/>
    </location>
</feature>
<evidence type="ECO:0000256" key="1">
    <source>
        <dbReference type="ARBA" id="ARBA00022475"/>
    </source>
</evidence>